<sequence length="1041" mass="115193">MGNEGKTNGQQQLLITPPLRLHHSSIRSAVDTPDIPTLLWSSLADRYTLRVDEDDIVDIRTGKLVKDRGVVRGLSGKWEFGRFAAIEDDQLDEERGEEGEASEDELDSFASLGQAQRNDRAEASNPFMALSSSLASGATRAIDPTNNADDAADLKAFLEAENLRREAHGDVDEQEEISSDDSEFLETETEEPSSDHEEVLETEGEEEMEKIIEIVDDEKEGSEDELEIWDIADFDIIPSSSTPSPTKSGKFQLVTPPNSHSTYSETYEDRVEPIIFSRPSLSSVYQSKSKQRSSLTIDGPTGSFKTSTPTSGPSGSKPKRRGSSTHTDSPAPSIQLSTSTTSSEDVFNLFGSSDETSHSYDSASAPSLPSKPFPLSKSVSISFSTPSKIPRIDLAQLSNSKRNGKRGRSQSRSPSKLTQTSVSARSDNKVTEKSITPVVSLSSSAHSQCAHLVLLRLQQSLNKVNTKFDKGKGKAREVEIIEVDVPNDFAPLQASAKAKGKKRARSSGNSWSSEEELEHNHSIQPSTNRTVKEQKEKLLGSPTKKSRYALPTEVQEPNIYQSSSHHLPEIESGPSSSSSNAKATSRRALYTQREDELQSTSSGSQQTKASPPTRTLSHSHHTVDDDNGRDLISEDDHTFKSSQTCVRSRSRSRGRASSGPISQSRYHPSARGAGPRFDDQDDYDDDPMRDLSPHPNRSSSRHPHRMRQVDGDGHTRQSHSGFMVPPNFEEAQLQLQKAFEGRAKHIISNAVQGLFSLLTPEGMFALQEQAQGSGPSLRHVPQVSPPDLSRRDELYPSRTTSEYRESSSIDSPMSPLLLANSSTGSSYTTPASHRDRMRRQAQSSYSSDPNYSRGTLPPSSPNSDGEHNVYDSDDRDLPDRYTFSSPSPRSSPIRRLEQSPRRQSNPTRPRASSIVQRSRSRGRRVSFKEISTQTQERRTLMLSREIAVEDLEEEQAHQERRKIDASMNHDAGLGSEDNTQERPRRLSNRRRTLGPQSQRSPSPNHALIQSRQIKHVETGQLSKSSSRRSSGRLKTKRTVSA</sequence>
<feature type="compositionally biased region" description="Basic and acidic residues" evidence="1">
    <location>
        <begin position="864"/>
        <end position="879"/>
    </location>
</feature>
<feature type="compositionally biased region" description="Polar residues" evidence="1">
    <location>
        <begin position="994"/>
        <end position="1011"/>
    </location>
</feature>
<dbReference type="Pfam" id="PF10384">
    <property type="entry name" value="Scm3"/>
    <property type="match status" value="1"/>
</dbReference>
<dbReference type="GO" id="GO:0005634">
    <property type="term" value="C:nucleus"/>
    <property type="evidence" value="ECO:0007669"/>
    <property type="project" value="InterPro"/>
</dbReference>
<feature type="region of interest" description="Disordered" evidence="1">
    <location>
        <begin position="278"/>
        <end position="433"/>
    </location>
</feature>
<dbReference type="InterPro" id="IPR018465">
    <property type="entry name" value="Scm3/HJURP"/>
</dbReference>
<feature type="compositionally biased region" description="Acidic residues" evidence="1">
    <location>
        <begin position="172"/>
        <end position="192"/>
    </location>
</feature>
<feature type="region of interest" description="Disordered" evidence="1">
    <location>
        <begin position="236"/>
        <end position="266"/>
    </location>
</feature>
<dbReference type="Proteomes" id="UP000772434">
    <property type="component" value="Unassembled WGS sequence"/>
</dbReference>
<feature type="compositionally biased region" description="Basic and acidic residues" evidence="1">
    <location>
        <begin position="954"/>
        <end position="964"/>
    </location>
</feature>
<keyword evidence="3" id="KW-1185">Reference proteome</keyword>
<feature type="compositionally biased region" description="Basic and acidic residues" evidence="1">
    <location>
        <begin position="621"/>
        <end position="639"/>
    </location>
</feature>
<dbReference type="GO" id="GO:0042393">
    <property type="term" value="F:histone binding"/>
    <property type="evidence" value="ECO:0007669"/>
    <property type="project" value="InterPro"/>
</dbReference>
<dbReference type="EMBL" id="JADNRY010000015">
    <property type="protein sequence ID" value="KAF9073947.1"/>
    <property type="molecule type" value="Genomic_DNA"/>
</dbReference>
<reference evidence="2" key="1">
    <citation type="submission" date="2020-11" db="EMBL/GenBank/DDBJ databases">
        <authorList>
            <consortium name="DOE Joint Genome Institute"/>
            <person name="Ahrendt S."/>
            <person name="Riley R."/>
            <person name="Andreopoulos W."/>
            <person name="Labutti K."/>
            <person name="Pangilinan J."/>
            <person name="Ruiz-Duenas F.J."/>
            <person name="Barrasa J.M."/>
            <person name="Sanchez-Garcia M."/>
            <person name="Camarero S."/>
            <person name="Miyauchi S."/>
            <person name="Serrano A."/>
            <person name="Linde D."/>
            <person name="Babiker R."/>
            <person name="Drula E."/>
            <person name="Ayuso-Fernandez I."/>
            <person name="Pacheco R."/>
            <person name="Padilla G."/>
            <person name="Ferreira P."/>
            <person name="Barriuso J."/>
            <person name="Kellner H."/>
            <person name="Castanera R."/>
            <person name="Alfaro M."/>
            <person name="Ramirez L."/>
            <person name="Pisabarro A.G."/>
            <person name="Kuo A."/>
            <person name="Tritt A."/>
            <person name="Lipzen A."/>
            <person name="He G."/>
            <person name="Yan M."/>
            <person name="Ng V."/>
            <person name="Cullen D."/>
            <person name="Martin F."/>
            <person name="Rosso M.-N."/>
            <person name="Henrissat B."/>
            <person name="Hibbett D."/>
            <person name="Martinez A.T."/>
            <person name="Grigoriev I.V."/>
        </authorList>
    </citation>
    <scope>NUCLEOTIDE SEQUENCE</scope>
    <source>
        <strain evidence="2">AH 40177</strain>
    </source>
</reference>
<proteinExistence type="predicted"/>
<dbReference type="OrthoDB" id="2420608at2759"/>
<feature type="compositionally biased region" description="Polar residues" evidence="1">
    <location>
        <begin position="279"/>
        <end position="296"/>
    </location>
</feature>
<evidence type="ECO:0000313" key="3">
    <source>
        <dbReference type="Proteomes" id="UP000772434"/>
    </source>
</evidence>
<feature type="region of interest" description="Disordered" evidence="1">
    <location>
        <begin position="494"/>
        <end position="724"/>
    </location>
</feature>
<dbReference type="AlphaFoldDB" id="A0A9P5Q4J6"/>
<evidence type="ECO:0000256" key="1">
    <source>
        <dbReference type="SAM" id="MobiDB-lite"/>
    </source>
</evidence>
<gene>
    <name evidence="2" type="ORF">BDP27DRAFT_1317721</name>
</gene>
<comment type="caution">
    <text evidence="2">The sequence shown here is derived from an EMBL/GenBank/DDBJ whole genome shotgun (WGS) entry which is preliminary data.</text>
</comment>
<feature type="compositionally biased region" description="Low complexity" evidence="1">
    <location>
        <begin position="362"/>
        <end position="380"/>
    </location>
</feature>
<feature type="compositionally biased region" description="Low complexity" evidence="1">
    <location>
        <begin position="238"/>
        <end position="248"/>
    </location>
</feature>
<feature type="compositionally biased region" description="Polar residues" evidence="1">
    <location>
        <begin position="840"/>
        <end position="853"/>
    </location>
</feature>
<feature type="compositionally biased region" description="Low complexity" evidence="1">
    <location>
        <begin position="884"/>
        <end position="893"/>
    </location>
</feature>
<evidence type="ECO:0000313" key="2">
    <source>
        <dbReference type="EMBL" id="KAF9073947.1"/>
    </source>
</evidence>
<feature type="compositionally biased region" description="Polar residues" evidence="1">
    <location>
        <begin position="819"/>
        <end position="831"/>
    </location>
</feature>
<protein>
    <submittedName>
        <fullName evidence="2">Uncharacterized protein</fullName>
    </submittedName>
</protein>
<feature type="compositionally biased region" description="Polar residues" evidence="1">
    <location>
        <begin position="598"/>
        <end position="616"/>
    </location>
</feature>
<feature type="compositionally biased region" description="Basic and acidic residues" evidence="1">
    <location>
        <begin position="788"/>
        <end position="807"/>
    </location>
</feature>
<organism evidence="2 3">
    <name type="scientific">Rhodocollybia butyracea</name>
    <dbReference type="NCBI Taxonomy" id="206335"/>
    <lineage>
        <taxon>Eukaryota</taxon>
        <taxon>Fungi</taxon>
        <taxon>Dikarya</taxon>
        <taxon>Basidiomycota</taxon>
        <taxon>Agaricomycotina</taxon>
        <taxon>Agaricomycetes</taxon>
        <taxon>Agaricomycetidae</taxon>
        <taxon>Agaricales</taxon>
        <taxon>Marasmiineae</taxon>
        <taxon>Omphalotaceae</taxon>
        <taxon>Rhodocollybia</taxon>
    </lineage>
</organism>
<feature type="compositionally biased region" description="Polar residues" evidence="1">
    <location>
        <begin position="255"/>
        <end position="265"/>
    </location>
</feature>
<feature type="compositionally biased region" description="Polar residues" evidence="1">
    <location>
        <begin position="410"/>
        <end position="425"/>
    </location>
</feature>
<feature type="region of interest" description="Disordered" evidence="1">
    <location>
        <begin position="769"/>
        <end position="1041"/>
    </location>
</feature>
<feature type="compositionally biased region" description="Basic residues" evidence="1">
    <location>
        <begin position="1025"/>
        <end position="1041"/>
    </location>
</feature>
<feature type="compositionally biased region" description="Polar residues" evidence="1">
    <location>
        <begin position="324"/>
        <end position="354"/>
    </location>
</feature>
<name>A0A9P5Q4J6_9AGAR</name>
<feature type="compositionally biased region" description="Low complexity" evidence="1">
    <location>
        <begin position="299"/>
        <end position="316"/>
    </location>
</feature>
<feature type="region of interest" description="Disordered" evidence="1">
    <location>
        <begin position="165"/>
        <end position="206"/>
    </location>
</feature>
<accession>A0A9P5Q4J6</accession>